<dbReference type="RefSeq" id="XP_025340483.1">
    <property type="nucleotide sequence ID" value="XM_025487035.1"/>
</dbReference>
<comment type="caution">
    <text evidence="8">The sequence shown here is derived from an EMBL/GenBank/DDBJ whole genome shotgun (WGS) entry which is preliminary data.</text>
</comment>
<dbReference type="OrthoDB" id="2802411at2759"/>
<reference evidence="8 9" key="1">
    <citation type="submission" date="2017-12" db="EMBL/GenBank/DDBJ databases">
        <title>Genome Sequence of a Multidrug-Resistant Candida haemulonii Isolate from a Patient with Chronic Leg Ulcers in Israel.</title>
        <authorList>
            <person name="Chow N.A."/>
            <person name="Gade L."/>
            <person name="Batra D."/>
            <person name="Rowe L.A."/>
            <person name="Ben-Ami R."/>
            <person name="Loparev V.N."/>
            <person name="Litvintseva A.P."/>
        </authorList>
    </citation>
    <scope>NUCLEOTIDE SEQUENCE [LARGE SCALE GENOMIC DNA]</scope>
    <source>
        <strain evidence="8 9">B11899</strain>
    </source>
</reference>
<comment type="similarity">
    <text evidence="2">Belongs to the UPF0057 (PMP3) family.</text>
</comment>
<feature type="compositionally biased region" description="Low complexity" evidence="6">
    <location>
        <begin position="100"/>
        <end position="113"/>
    </location>
</feature>
<evidence type="ECO:0000256" key="6">
    <source>
        <dbReference type="SAM" id="MobiDB-lite"/>
    </source>
</evidence>
<keyword evidence="4 7" id="KW-1133">Transmembrane helix</keyword>
<feature type="compositionally biased region" description="Basic and acidic residues" evidence="6">
    <location>
        <begin position="114"/>
        <end position="124"/>
    </location>
</feature>
<dbReference type="VEuPathDB" id="FungiDB:CXQ85_003389"/>
<comment type="subcellular location">
    <subcellularLocation>
        <location evidence="1">Membrane</location>
    </subcellularLocation>
</comment>
<keyword evidence="9" id="KW-1185">Reference proteome</keyword>
<accession>A0A2V1AQN8</accession>
<evidence type="ECO:0000256" key="3">
    <source>
        <dbReference type="ARBA" id="ARBA00022692"/>
    </source>
</evidence>
<feature type="compositionally biased region" description="Basic and acidic residues" evidence="6">
    <location>
        <begin position="142"/>
        <end position="156"/>
    </location>
</feature>
<feature type="transmembrane region" description="Helical" evidence="7">
    <location>
        <begin position="48"/>
        <end position="74"/>
    </location>
</feature>
<evidence type="ECO:0000313" key="9">
    <source>
        <dbReference type="Proteomes" id="UP000244309"/>
    </source>
</evidence>
<dbReference type="GO" id="GO:0016020">
    <property type="term" value="C:membrane"/>
    <property type="evidence" value="ECO:0007669"/>
    <property type="project" value="UniProtKB-SubCell"/>
</dbReference>
<protein>
    <submittedName>
        <fullName evidence="8">Uncharacterized protein</fullName>
    </submittedName>
</protein>
<dbReference type="AlphaFoldDB" id="A0A2V1AQN8"/>
<name>A0A2V1AQN8_9ASCO</name>
<proteinExistence type="inferred from homology"/>
<keyword evidence="5 7" id="KW-0472">Membrane</keyword>
<dbReference type="Proteomes" id="UP000244309">
    <property type="component" value="Unassembled WGS sequence"/>
</dbReference>
<feature type="transmembrane region" description="Helical" evidence="7">
    <location>
        <begin position="20"/>
        <end position="36"/>
    </location>
</feature>
<dbReference type="Pfam" id="PF01679">
    <property type="entry name" value="Pmp3"/>
    <property type="match status" value="1"/>
</dbReference>
<dbReference type="GeneID" id="37008720"/>
<dbReference type="STRING" id="45357.A0A2V1AQN8"/>
<evidence type="ECO:0000256" key="5">
    <source>
        <dbReference type="ARBA" id="ARBA00023136"/>
    </source>
</evidence>
<dbReference type="EMBL" id="PKFO01000002">
    <property type="protein sequence ID" value="PVH19543.1"/>
    <property type="molecule type" value="Genomic_DNA"/>
</dbReference>
<keyword evidence="3 7" id="KW-0812">Transmembrane</keyword>
<gene>
    <name evidence="8" type="ORF">CXQ85_003389</name>
</gene>
<organism evidence="8 9">
    <name type="scientific">Candidozyma haemuli</name>
    <dbReference type="NCBI Taxonomy" id="45357"/>
    <lineage>
        <taxon>Eukaryota</taxon>
        <taxon>Fungi</taxon>
        <taxon>Dikarya</taxon>
        <taxon>Ascomycota</taxon>
        <taxon>Saccharomycotina</taxon>
        <taxon>Pichiomycetes</taxon>
        <taxon>Metschnikowiaceae</taxon>
        <taxon>Candidozyma</taxon>
    </lineage>
</organism>
<evidence type="ECO:0000256" key="1">
    <source>
        <dbReference type="ARBA" id="ARBA00004370"/>
    </source>
</evidence>
<dbReference type="InterPro" id="IPR000612">
    <property type="entry name" value="PMP3"/>
</dbReference>
<evidence type="ECO:0000256" key="2">
    <source>
        <dbReference type="ARBA" id="ARBA00009530"/>
    </source>
</evidence>
<sequence length="156" mass="17425">MPLSPAYLSVDELTFTQKHLMCILGLLLPPVPFFLMTGPKFTLRTKEFWISVLLTIFLYFGAIIYAVWFIYIGFDEGRKTDYQRLDNDLERGESARAGETHSATAATAAGAEPEQGRESYEAHSDAPLPSYEESEGANLPSDGKDSKHLGDHKIQH</sequence>
<evidence type="ECO:0000256" key="7">
    <source>
        <dbReference type="SAM" id="Phobius"/>
    </source>
</evidence>
<feature type="region of interest" description="Disordered" evidence="6">
    <location>
        <begin position="91"/>
        <end position="156"/>
    </location>
</feature>
<evidence type="ECO:0000256" key="4">
    <source>
        <dbReference type="ARBA" id="ARBA00022989"/>
    </source>
</evidence>
<evidence type="ECO:0000313" key="8">
    <source>
        <dbReference type="EMBL" id="PVH19543.1"/>
    </source>
</evidence>